<evidence type="ECO:0000256" key="23">
    <source>
        <dbReference type="ARBA" id="ARBA00031362"/>
    </source>
</evidence>
<dbReference type="InterPro" id="IPR018497">
    <property type="entry name" value="Peptidase_M13_C"/>
</dbReference>
<evidence type="ECO:0000256" key="2">
    <source>
        <dbReference type="ARBA" id="ARBA00001947"/>
    </source>
</evidence>
<keyword evidence="14" id="KW-0862">Zinc</keyword>
<proteinExistence type="inferred from homology"/>
<evidence type="ECO:0000256" key="17">
    <source>
        <dbReference type="ARBA" id="ARBA00023049"/>
    </source>
</evidence>
<dbReference type="Proteomes" id="UP000694680">
    <property type="component" value="Chromosome 13"/>
</dbReference>
<organism evidence="32 33">
    <name type="scientific">Gouania willdenowi</name>
    <name type="common">Blunt-snouted clingfish</name>
    <name type="synonym">Lepadogaster willdenowi</name>
    <dbReference type="NCBI Taxonomy" id="441366"/>
    <lineage>
        <taxon>Eukaryota</taxon>
        <taxon>Metazoa</taxon>
        <taxon>Chordata</taxon>
        <taxon>Craniata</taxon>
        <taxon>Vertebrata</taxon>
        <taxon>Euteleostomi</taxon>
        <taxon>Actinopterygii</taxon>
        <taxon>Neopterygii</taxon>
        <taxon>Teleostei</taxon>
        <taxon>Neoteleostei</taxon>
        <taxon>Acanthomorphata</taxon>
        <taxon>Ovalentaria</taxon>
        <taxon>Blenniimorphae</taxon>
        <taxon>Blenniiformes</taxon>
        <taxon>Gobiesocoidei</taxon>
        <taxon>Gobiesocidae</taxon>
        <taxon>Gobiesocinae</taxon>
        <taxon>Gouania</taxon>
    </lineage>
</organism>
<comment type="cofactor">
    <cofactor evidence="2">
        <name>Zn(2+)</name>
        <dbReference type="ChEBI" id="CHEBI:29105"/>
    </cofactor>
</comment>
<evidence type="ECO:0000256" key="14">
    <source>
        <dbReference type="ARBA" id="ARBA00022833"/>
    </source>
</evidence>
<reference evidence="32" key="2">
    <citation type="submission" date="2025-08" db="UniProtKB">
        <authorList>
            <consortium name="Ensembl"/>
        </authorList>
    </citation>
    <scope>IDENTIFICATION</scope>
</reference>
<name>A0A8C5HV99_GOUWI</name>
<dbReference type="CDD" id="cd08662">
    <property type="entry name" value="M13"/>
    <property type="match status" value="1"/>
</dbReference>
<dbReference type="Pfam" id="PF01431">
    <property type="entry name" value="Peptidase_M13"/>
    <property type="match status" value="1"/>
</dbReference>
<evidence type="ECO:0000256" key="4">
    <source>
        <dbReference type="ARBA" id="ARBA00007357"/>
    </source>
</evidence>
<dbReference type="GO" id="GO:0046872">
    <property type="term" value="F:metal ion binding"/>
    <property type="evidence" value="ECO:0007669"/>
    <property type="project" value="UniProtKB-KW"/>
</dbReference>
<dbReference type="SUPFAM" id="SSF55486">
    <property type="entry name" value="Metalloproteases ('zincins'), catalytic domain"/>
    <property type="match status" value="1"/>
</dbReference>
<feature type="domain" description="Peptidase M13 C-terminal" evidence="30">
    <location>
        <begin position="370"/>
        <end position="576"/>
    </location>
</feature>
<dbReference type="GO" id="GO:0016485">
    <property type="term" value="P:protein processing"/>
    <property type="evidence" value="ECO:0007669"/>
    <property type="project" value="TreeGrafter"/>
</dbReference>
<evidence type="ECO:0000256" key="15">
    <source>
        <dbReference type="ARBA" id="ARBA00022968"/>
    </source>
</evidence>
<evidence type="ECO:0000256" key="6">
    <source>
        <dbReference type="ARBA" id="ARBA00022077"/>
    </source>
</evidence>
<reference evidence="32" key="3">
    <citation type="submission" date="2025-09" db="UniProtKB">
        <authorList>
            <consortium name="Ensembl"/>
        </authorList>
    </citation>
    <scope>IDENTIFICATION</scope>
</reference>
<evidence type="ECO:0000259" key="30">
    <source>
        <dbReference type="Pfam" id="PF01431"/>
    </source>
</evidence>
<comment type="similarity">
    <text evidence="4">Belongs to the peptidase M13 family.</text>
</comment>
<dbReference type="PROSITE" id="PS51885">
    <property type="entry name" value="NEPRILYSIN"/>
    <property type="match status" value="1"/>
</dbReference>
<evidence type="ECO:0000256" key="20">
    <source>
        <dbReference type="ARBA" id="ARBA00023180"/>
    </source>
</evidence>
<keyword evidence="12" id="KW-0479">Metal-binding</keyword>
<dbReference type="InterPro" id="IPR000718">
    <property type="entry name" value="Peptidase_M13"/>
</dbReference>
<evidence type="ECO:0000313" key="32">
    <source>
        <dbReference type="Ensembl" id="ENSGWIP00000051477.1"/>
    </source>
</evidence>
<dbReference type="InterPro" id="IPR008753">
    <property type="entry name" value="Peptidase_M13_N"/>
</dbReference>
<evidence type="ECO:0000256" key="12">
    <source>
        <dbReference type="ARBA" id="ARBA00022723"/>
    </source>
</evidence>
<evidence type="ECO:0000256" key="11">
    <source>
        <dbReference type="ARBA" id="ARBA00022707"/>
    </source>
</evidence>
<dbReference type="Gene3D" id="3.40.390.10">
    <property type="entry name" value="Collagenase (Catalytic Domain)"/>
    <property type="match status" value="2"/>
</dbReference>
<keyword evidence="21" id="KW-0449">Lipoprotein</keyword>
<dbReference type="AlphaFoldDB" id="A0A8C5HV99"/>
<keyword evidence="13" id="KW-0378">Hydrolase</keyword>
<evidence type="ECO:0000256" key="16">
    <source>
        <dbReference type="ARBA" id="ARBA00022989"/>
    </source>
</evidence>
<dbReference type="InterPro" id="IPR042089">
    <property type="entry name" value="Peptidase_M13_dom_2"/>
</dbReference>
<dbReference type="Gene3D" id="1.10.1380.10">
    <property type="entry name" value="Neutral endopeptidase , domain2"/>
    <property type="match status" value="2"/>
</dbReference>
<evidence type="ECO:0000256" key="13">
    <source>
        <dbReference type="ARBA" id="ARBA00022801"/>
    </source>
</evidence>
<evidence type="ECO:0000256" key="8">
    <source>
        <dbReference type="ARBA" id="ARBA00022553"/>
    </source>
</evidence>
<feature type="domain" description="Peptidase M13 N-terminal" evidence="31">
    <location>
        <begin position="7"/>
        <end position="197"/>
    </location>
</feature>
<keyword evidence="15" id="KW-0735">Signal-anchor</keyword>
<evidence type="ECO:0000256" key="29">
    <source>
        <dbReference type="ARBA" id="ARBA00049470"/>
    </source>
</evidence>
<dbReference type="PRINTS" id="PR00786">
    <property type="entry name" value="NEPRILYSIN"/>
</dbReference>
<evidence type="ECO:0000256" key="18">
    <source>
        <dbReference type="ARBA" id="ARBA00023136"/>
    </source>
</evidence>
<dbReference type="EC" id="3.4.24.11" evidence="5"/>
<comment type="catalytic activity">
    <reaction evidence="28">
        <text>neurotensin + H2O = neurotensin(1-11) + L-isoleucyl-L-leucine</text>
        <dbReference type="Rhea" id="RHEA:71475"/>
        <dbReference type="ChEBI" id="CHEBI:15377"/>
        <dbReference type="ChEBI" id="CHEBI:147362"/>
        <dbReference type="ChEBI" id="CHEBI:190704"/>
        <dbReference type="ChEBI" id="CHEBI:190706"/>
    </reaction>
    <physiologicalReaction direction="left-to-right" evidence="28">
        <dbReference type="Rhea" id="RHEA:71476"/>
    </physiologicalReaction>
</comment>
<accession>A0A8C5HV99</accession>
<evidence type="ECO:0000256" key="1">
    <source>
        <dbReference type="ARBA" id="ARBA00000716"/>
    </source>
</evidence>
<dbReference type="GlyCosmos" id="A0A8C5HV99">
    <property type="glycosylation" value="2 sites, No reported glycans"/>
</dbReference>
<evidence type="ECO:0000256" key="19">
    <source>
        <dbReference type="ARBA" id="ARBA00023157"/>
    </source>
</evidence>
<dbReference type="Pfam" id="PF05649">
    <property type="entry name" value="Peptidase_M13_N"/>
    <property type="match status" value="2"/>
</dbReference>
<comment type="catalytic activity">
    <reaction evidence="1">
        <text>Preferential cleavage of polypeptides between hydrophobic residues, particularly with Phe or Tyr at P1'.</text>
        <dbReference type="EC" id="3.4.24.11"/>
    </reaction>
</comment>
<dbReference type="Ensembl" id="ENSGWIT00000055569.1">
    <property type="protein sequence ID" value="ENSGWIP00000051477.1"/>
    <property type="gene ID" value="ENSGWIG00000024544.1"/>
</dbReference>
<evidence type="ECO:0000256" key="3">
    <source>
        <dbReference type="ARBA" id="ARBA00004401"/>
    </source>
</evidence>
<keyword evidence="33" id="KW-1185">Reference proteome</keyword>
<keyword evidence="8" id="KW-0597">Phosphoprotein</keyword>
<dbReference type="GO" id="GO:0004222">
    <property type="term" value="F:metalloendopeptidase activity"/>
    <property type="evidence" value="ECO:0007669"/>
    <property type="project" value="UniProtKB-EC"/>
</dbReference>
<keyword evidence="10" id="KW-0812">Transmembrane</keyword>
<dbReference type="PANTHER" id="PTHR11733:SF114">
    <property type="entry name" value="NEPRILYSIN"/>
    <property type="match status" value="1"/>
</dbReference>
<keyword evidence="7" id="KW-1003">Cell membrane</keyword>
<evidence type="ECO:0000256" key="22">
    <source>
        <dbReference type="ARBA" id="ARBA00031127"/>
    </source>
</evidence>
<evidence type="ECO:0000313" key="33">
    <source>
        <dbReference type="Proteomes" id="UP000694680"/>
    </source>
</evidence>
<dbReference type="GO" id="GO:0097242">
    <property type="term" value="P:amyloid-beta clearance"/>
    <property type="evidence" value="ECO:0007669"/>
    <property type="project" value="TreeGrafter"/>
</dbReference>
<keyword evidence="18" id="KW-0472">Membrane</keyword>
<keyword evidence="16" id="KW-1133">Transmembrane helix</keyword>
<evidence type="ECO:0000256" key="7">
    <source>
        <dbReference type="ARBA" id="ARBA00022475"/>
    </source>
</evidence>
<keyword evidence="17" id="KW-0482">Metalloprotease</keyword>
<keyword evidence="11" id="KW-0519">Myristate</keyword>
<evidence type="ECO:0000256" key="9">
    <source>
        <dbReference type="ARBA" id="ARBA00022670"/>
    </source>
</evidence>
<evidence type="ECO:0000256" key="25">
    <source>
        <dbReference type="ARBA" id="ARBA00032584"/>
    </source>
</evidence>
<comment type="catalytic activity">
    <reaction evidence="26">
        <text>neurotensin + H2O = neurotensin(1-10) + L-tyrosyl-L-isoleucyl-L-leucine</text>
        <dbReference type="Rhea" id="RHEA:71479"/>
        <dbReference type="ChEBI" id="CHEBI:15377"/>
        <dbReference type="ChEBI" id="CHEBI:147362"/>
        <dbReference type="ChEBI" id="CHEBI:190705"/>
        <dbReference type="ChEBI" id="CHEBI:190707"/>
    </reaction>
    <physiologicalReaction direction="left-to-right" evidence="26">
        <dbReference type="Rhea" id="RHEA:71480"/>
    </physiologicalReaction>
</comment>
<sequence>MDAGVDPCDNFYQYACGGWLKKNIIPETSSRYSTFDILRDELEVILKGVLENSVEGEADALTKAKTLYRSCTNETLIELRGGTPLLDMLPDVLDWPIAVDNWEATYGEMWRLEDVIAKLNEKYGTPVLVNSFVGTDDRDSNAHIIHVGACRAYEQFMVDLAKLIRFDRGLNTSDTRIREDVARVMDLEKDIANVSMNLYTHFFLEYNCLERHAFKKYILSIQSMPTSIYLHHKLICVLLSSLQALSGTTSEAAVWRQCVLYVNNNMDNAVGRLYVTEAFSEKSKELMIKDIREVFISNLDDLTWMDAETKTAAEEKVLNMIITQGMKIYSAEEYFENILQNQEFVQKKRLRKLRVKVNKEEWVTGAAVVNAFYSSSKNQIVFPAGILQPPFFSKGQAKSLNYGGIGMVIGHEITHGFDDNGRNYDKDGDLKDWWTADSTQKFLDLSKCIVDQYGNFSWDLANGLNLNGNNTLGENIADNGGIRQAYQAYKNYVKQYGEEPPLPGIDLTHDQLFFLNFAQVWCGTHRPEQAVNSIKVDVHSPGKFRVLGSLQNFPEFAKAFSCNKSSYMVPENICRVW</sequence>
<evidence type="ECO:0000259" key="31">
    <source>
        <dbReference type="Pfam" id="PF05649"/>
    </source>
</evidence>
<protein>
    <recommendedName>
        <fullName evidence="6">Neprilysin</fullName>
        <ecNumber evidence="5">3.4.24.11</ecNumber>
    </recommendedName>
    <alternativeName>
        <fullName evidence="25">Atriopeptidase</fullName>
    </alternativeName>
    <alternativeName>
        <fullName evidence="23">Enkephalinase</fullName>
    </alternativeName>
    <alternativeName>
        <fullName evidence="22">Neutral endopeptidase 24.11</fullName>
    </alternativeName>
    <alternativeName>
        <fullName evidence="24">Skin fibroblast elastase</fullName>
    </alternativeName>
</protein>
<evidence type="ECO:0000256" key="24">
    <source>
        <dbReference type="ARBA" id="ARBA00031486"/>
    </source>
</evidence>
<dbReference type="GO" id="GO:0005886">
    <property type="term" value="C:plasma membrane"/>
    <property type="evidence" value="ECO:0007669"/>
    <property type="project" value="UniProtKB-SubCell"/>
</dbReference>
<comment type="catalytic activity">
    <reaction evidence="27">
        <text>substance P + H2O = substance P(1-7) + L-Phe-Gly-L-Leu-L-Met-NH2</text>
        <dbReference type="Rhea" id="RHEA:71467"/>
        <dbReference type="ChEBI" id="CHEBI:15377"/>
        <dbReference type="ChEBI" id="CHEBI:190692"/>
        <dbReference type="ChEBI" id="CHEBI:190695"/>
        <dbReference type="ChEBI" id="CHEBI:190698"/>
    </reaction>
    <physiologicalReaction direction="left-to-right" evidence="27">
        <dbReference type="Rhea" id="RHEA:71468"/>
    </physiologicalReaction>
</comment>
<keyword evidence="19" id="KW-1015">Disulfide bond</keyword>
<comment type="subcellular location">
    <subcellularLocation>
        <location evidence="3">Cell membrane</location>
        <topology evidence="3">Single-pass type II membrane protein</topology>
    </subcellularLocation>
</comment>
<evidence type="ECO:0000256" key="10">
    <source>
        <dbReference type="ARBA" id="ARBA00022692"/>
    </source>
</evidence>
<evidence type="ECO:0000256" key="26">
    <source>
        <dbReference type="ARBA" id="ARBA00047638"/>
    </source>
</evidence>
<evidence type="ECO:0000256" key="21">
    <source>
        <dbReference type="ARBA" id="ARBA00023288"/>
    </source>
</evidence>
<dbReference type="PANTHER" id="PTHR11733">
    <property type="entry name" value="ZINC METALLOPROTEASE FAMILY M13 NEPRILYSIN-RELATED"/>
    <property type="match status" value="1"/>
</dbReference>
<evidence type="ECO:0000256" key="27">
    <source>
        <dbReference type="ARBA" id="ARBA00048093"/>
    </source>
</evidence>
<evidence type="ECO:0000256" key="5">
    <source>
        <dbReference type="ARBA" id="ARBA00012521"/>
    </source>
</evidence>
<keyword evidence="9" id="KW-0645">Protease</keyword>
<gene>
    <name evidence="32" type="primary">mme</name>
</gene>
<keyword evidence="20" id="KW-0325">Glycoprotein</keyword>
<evidence type="ECO:0000256" key="28">
    <source>
        <dbReference type="ARBA" id="ARBA00049273"/>
    </source>
</evidence>
<reference evidence="32" key="1">
    <citation type="submission" date="2020-06" db="EMBL/GenBank/DDBJ databases">
        <authorList>
            <consortium name="Wellcome Sanger Institute Data Sharing"/>
        </authorList>
    </citation>
    <scope>NUCLEOTIDE SEQUENCE [LARGE SCALE GENOMIC DNA]</scope>
</reference>
<comment type="catalytic activity">
    <reaction evidence="29">
        <text>substance P + H2O = substance P(1-9) + L-Leu-L-Met-NH2</text>
        <dbReference type="Rhea" id="RHEA:71459"/>
        <dbReference type="ChEBI" id="CHEBI:15377"/>
        <dbReference type="ChEBI" id="CHEBI:190692"/>
        <dbReference type="ChEBI" id="CHEBI:190693"/>
        <dbReference type="ChEBI" id="CHEBI:190700"/>
    </reaction>
    <physiologicalReaction direction="left-to-right" evidence="29">
        <dbReference type="Rhea" id="RHEA:71460"/>
    </physiologicalReaction>
</comment>
<dbReference type="InterPro" id="IPR024079">
    <property type="entry name" value="MetalloPept_cat_dom_sf"/>
</dbReference>
<feature type="domain" description="Peptidase M13 N-terminal" evidence="31">
    <location>
        <begin position="242"/>
        <end position="322"/>
    </location>
</feature>